<sequence length="317" mass="34607">MSIRLRRSTPPPTTPTPLPPLPSPRSGLHKSFLSPHPLPRNPTPPSSVKLHLRSLSRSPAPPRPVPPCGLPLLLPQRQKKARAWGAACRAESWLAGGDETEGMAGRAAVRSCVQTALKAANSVVGLAGMAVILYALWVLRAWSQQAAGHLPAPWFIYTLLSLGIIMCLLTCSGHIAAETANSPCLSCHMIFVFLLVILEAAIAADVFLNSYWEEDFPDDPSGKFDEFKHFVRSNFDVCEWVALSVVAAQVLSIILAMVLRALGPDSEIEYDSDDDAVPARLPLLRSHAQNSPNYGQPNSPRRIDSWHVRILDKANQQ</sequence>
<feature type="compositionally biased region" description="Pro residues" evidence="1">
    <location>
        <begin position="36"/>
        <end position="45"/>
    </location>
</feature>
<dbReference type="RefSeq" id="XP_044968447.1">
    <property type="nucleotide sequence ID" value="XM_045112512.1"/>
</dbReference>
<evidence type="ECO:0000313" key="4">
    <source>
        <dbReference type="Proteomes" id="UP000011116"/>
    </source>
</evidence>
<accession>A0A8I6X8M6</accession>
<evidence type="ECO:0008006" key="5">
    <source>
        <dbReference type="Google" id="ProtNLM"/>
    </source>
</evidence>
<dbReference type="Proteomes" id="UP000011116">
    <property type="component" value="Chromosome 2H"/>
</dbReference>
<reference evidence="4" key="1">
    <citation type="journal article" date="2012" name="Nature">
        <title>A physical, genetic and functional sequence assembly of the barley genome.</title>
        <authorList>
            <consortium name="The International Barley Genome Sequencing Consortium"/>
            <person name="Mayer K.F."/>
            <person name="Waugh R."/>
            <person name="Brown J.W."/>
            <person name="Schulman A."/>
            <person name="Langridge P."/>
            <person name="Platzer M."/>
            <person name="Fincher G.B."/>
            <person name="Muehlbauer G.J."/>
            <person name="Sato K."/>
            <person name="Close T.J."/>
            <person name="Wise R.P."/>
            <person name="Stein N."/>
        </authorList>
    </citation>
    <scope>NUCLEOTIDE SEQUENCE [LARGE SCALE GENOMIC DNA]</scope>
    <source>
        <strain evidence="4">cv. Morex</strain>
    </source>
</reference>
<keyword evidence="2" id="KW-0472">Membrane</keyword>
<reference evidence="3" key="3">
    <citation type="submission" date="2022-01" db="UniProtKB">
        <authorList>
            <consortium name="EnsemblPlants"/>
        </authorList>
    </citation>
    <scope>IDENTIFICATION</scope>
    <source>
        <strain evidence="3">subsp. vulgare</strain>
    </source>
</reference>
<proteinExistence type="predicted"/>
<name>A0A8I6X8M6_HORVV</name>
<gene>
    <name evidence="3" type="primary">LOC123428316</name>
</gene>
<dbReference type="SMR" id="A0A8I6X8M6"/>
<dbReference type="AlphaFoldDB" id="A0A8I6X8M6"/>
<reference evidence="3" key="2">
    <citation type="submission" date="2020-10" db="EMBL/GenBank/DDBJ databases">
        <authorList>
            <person name="Scholz U."/>
            <person name="Mascher M."/>
            <person name="Fiebig A."/>
        </authorList>
    </citation>
    <scope>NUCLEOTIDE SEQUENCE [LARGE SCALE GENOMIC DNA]</scope>
    <source>
        <strain evidence="3">cv. Morex</strain>
    </source>
</reference>
<dbReference type="Gramene" id="HORVU.MOREX.r3.2HG0209090.1">
    <property type="protein sequence ID" value="HORVU.MOREX.r3.2HG0209090.1"/>
    <property type="gene ID" value="HORVU.MOREX.r3.2HG0209090"/>
</dbReference>
<feature type="region of interest" description="Disordered" evidence="1">
    <location>
        <begin position="1"/>
        <end position="63"/>
    </location>
</feature>
<feature type="transmembrane region" description="Helical" evidence="2">
    <location>
        <begin position="240"/>
        <end position="259"/>
    </location>
</feature>
<feature type="transmembrane region" description="Helical" evidence="2">
    <location>
        <begin position="189"/>
        <end position="212"/>
    </location>
</feature>
<evidence type="ECO:0000256" key="1">
    <source>
        <dbReference type="SAM" id="MobiDB-lite"/>
    </source>
</evidence>
<dbReference type="EnsemblPlants" id="HORVU.MOREX.r3.2HG0209090.1">
    <property type="protein sequence ID" value="HORVU.MOREX.r3.2HG0209090.1"/>
    <property type="gene ID" value="HORVU.MOREX.r3.2HG0209090"/>
</dbReference>
<evidence type="ECO:0000256" key="2">
    <source>
        <dbReference type="SAM" id="Phobius"/>
    </source>
</evidence>
<dbReference type="KEGG" id="hvg:123428316"/>
<protein>
    <recommendedName>
        <fullName evidence="5">Tetraspanin-19</fullName>
    </recommendedName>
</protein>
<organism evidence="3 4">
    <name type="scientific">Hordeum vulgare subsp. vulgare</name>
    <name type="common">Domesticated barley</name>
    <dbReference type="NCBI Taxonomy" id="112509"/>
    <lineage>
        <taxon>Eukaryota</taxon>
        <taxon>Viridiplantae</taxon>
        <taxon>Streptophyta</taxon>
        <taxon>Embryophyta</taxon>
        <taxon>Tracheophyta</taxon>
        <taxon>Spermatophyta</taxon>
        <taxon>Magnoliopsida</taxon>
        <taxon>Liliopsida</taxon>
        <taxon>Poales</taxon>
        <taxon>Poaceae</taxon>
        <taxon>BOP clade</taxon>
        <taxon>Pooideae</taxon>
        <taxon>Triticodae</taxon>
        <taxon>Triticeae</taxon>
        <taxon>Hordeinae</taxon>
        <taxon>Hordeum</taxon>
    </lineage>
</organism>
<feature type="compositionally biased region" description="Pro residues" evidence="1">
    <location>
        <begin position="9"/>
        <end position="23"/>
    </location>
</feature>
<feature type="transmembrane region" description="Helical" evidence="2">
    <location>
        <begin position="123"/>
        <end position="142"/>
    </location>
</feature>
<dbReference type="OrthoDB" id="1542002at2759"/>
<dbReference type="GeneID" id="123428316"/>
<feature type="transmembrane region" description="Helical" evidence="2">
    <location>
        <begin position="154"/>
        <end position="177"/>
    </location>
</feature>
<keyword evidence="2" id="KW-0812">Transmembrane</keyword>
<keyword evidence="2" id="KW-1133">Transmembrane helix</keyword>
<keyword evidence="4" id="KW-1185">Reference proteome</keyword>
<evidence type="ECO:0000313" key="3">
    <source>
        <dbReference type="EnsemblPlants" id="HORVU.MOREX.r3.2HG0209090.1"/>
    </source>
</evidence>